<feature type="coiled-coil region" evidence="1">
    <location>
        <begin position="98"/>
        <end position="135"/>
    </location>
</feature>
<dbReference type="OrthoDB" id="9035896at2"/>
<evidence type="ECO:0000256" key="1">
    <source>
        <dbReference type="SAM" id="Coils"/>
    </source>
</evidence>
<dbReference type="Proteomes" id="UP000254875">
    <property type="component" value="Unassembled WGS sequence"/>
</dbReference>
<name>A0A370MYG0_9BURK</name>
<dbReference type="EMBL" id="QHKS01000035">
    <property type="protein sequence ID" value="RDJ98389.1"/>
    <property type="molecule type" value="Genomic_DNA"/>
</dbReference>
<organism evidence="3 4">
    <name type="scientific">Paraburkholderia lacunae</name>
    <dbReference type="NCBI Taxonomy" id="2211104"/>
    <lineage>
        <taxon>Bacteria</taxon>
        <taxon>Pseudomonadati</taxon>
        <taxon>Pseudomonadota</taxon>
        <taxon>Betaproteobacteria</taxon>
        <taxon>Burkholderiales</taxon>
        <taxon>Burkholderiaceae</taxon>
        <taxon>Paraburkholderia</taxon>
    </lineage>
</organism>
<sequence>MPDDGEILTTLARLRRVREMRSQLARVAAARQQGIAAQSRRALVEAQDGLTRQIEEKAAIQQRLAAVGAREASARTLQDAAVDARAANVQIGAANRSLADARTQHDGNEAQLAQLQHAARRAKAAEDKLEKAGERHTRSLAARTERLADEVADGFAVRRFGVQHALVQDEAEANDNGNDNDDGPAVPSARPGGRC</sequence>
<reference evidence="4" key="1">
    <citation type="submission" date="2018-05" db="EMBL/GenBank/DDBJ databases">
        <authorList>
            <person name="Feng T."/>
        </authorList>
    </citation>
    <scope>NUCLEOTIDE SEQUENCE [LARGE SCALE GENOMIC DNA]</scope>
    <source>
        <strain evidence="4">S27</strain>
    </source>
</reference>
<protein>
    <recommendedName>
        <fullName evidence="5">Mucin</fullName>
    </recommendedName>
</protein>
<feature type="region of interest" description="Disordered" evidence="2">
    <location>
        <begin position="168"/>
        <end position="195"/>
    </location>
</feature>
<comment type="caution">
    <text evidence="3">The sequence shown here is derived from an EMBL/GenBank/DDBJ whole genome shotgun (WGS) entry which is preliminary data.</text>
</comment>
<accession>A0A370MYG0</accession>
<evidence type="ECO:0008006" key="5">
    <source>
        <dbReference type="Google" id="ProtNLM"/>
    </source>
</evidence>
<gene>
    <name evidence="3" type="ORF">DLM46_33660</name>
</gene>
<dbReference type="AlphaFoldDB" id="A0A370MYG0"/>
<keyword evidence="1" id="KW-0175">Coiled coil</keyword>
<dbReference type="RefSeq" id="WP_115108264.1">
    <property type="nucleotide sequence ID" value="NZ_QHKS01000035.1"/>
</dbReference>
<feature type="compositionally biased region" description="Acidic residues" evidence="2">
    <location>
        <begin position="169"/>
        <end position="182"/>
    </location>
</feature>
<evidence type="ECO:0000313" key="4">
    <source>
        <dbReference type="Proteomes" id="UP000254875"/>
    </source>
</evidence>
<keyword evidence="4" id="KW-1185">Reference proteome</keyword>
<evidence type="ECO:0000313" key="3">
    <source>
        <dbReference type="EMBL" id="RDJ98389.1"/>
    </source>
</evidence>
<evidence type="ECO:0000256" key="2">
    <source>
        <dbReference type="SAM" id="MobiDB-lite"/>
    </source>
</evidence>
<proteinExistence type="predicted"/>